<feature type="chain" id="PRO_5013250478" evidence="1">
    <location>
        <begin position="24"/>
        <end position="340"/>
    </location>
</feature>
<reference evidence="3 4" key="1">
    <citation type="submission" date="2017-02" db="EMBL/GenBank/DDBJ databases">
        <authorList>
            <person name="Peterson S.W."/>
        </authorList>
    </citation>
    <scope>NUCLEOTIDE SEQUENCE [LARGE SCALE GENOMIC DNA]</scope>
    <source>
        <strain evidence="3 4">ATCC 43854</strain>
    </source>
</reference>
<feature type="signal peptide" evidence="1">
    <location>
        <begin position="1"/>
        <end position="23"/>
    </location>
</feature>
<evidence type="ECO:0000259" key="2">
    <source>
        <dbReference type="Pfam" id="PF09603"/>
    </source>
</evidence>
<evidence type="ECO:0000313" key="3">
    <source>
        <dbReference type="EMBL" id="SJZ62198.1"/>
    </source>
</evidence>
<dbReference type="NCBIfam" id="TIGR02145">
    <property type="entry name" value="Fib_succ_major"/>
    <property type="match status" value="1"/>
</dbReference>
<keyword evidence="1" id="KW-0732">Signal</keyword>
<gene>
    <name evidence="3" type="ORF">SAMN02745108_01144</name>
</gene>
<dbReference type="AlphaFoldDB" id="A0A1T4M5Z4"/>
<dbReference type="EMBL" id="FUWU01000015">
    <property type="protein sequence ID" value="SJZ62198.1"/>
    <property type="molecule type" value="Genomic_DNA"/>
</dbReference>
<evidence type="ECO:0000256" key="1">
    <source>
        <dbReference type="SAM" id="SignalP"/>
    </source>
</evidence>
<dbReference type="InterPro" id="IPR011871">
    <property type="entry name" value="Fib_succ_major"/>
</dbReference>
<feature type="domain" description="Fibrobacter succinogenes major paralogous" evidence="2">
    <location>
        <begin position="147"/>
        <end position="337"/>
    </location>
</feature>
<dbReference type="PROSITE" id="PS51257">
    <property type="entry name" value="PROKAR_LIPOPROTEIN"/>
    <property type="match status" value="1"/>
</dbReference>
<organism evidence="3 4">
    <name type="scientific">Fibrobacter intestinalis</name>
    <dbReference type="NCBI Taxonomy" id="28122"/>
    <lineage>
        <taxon>Bacteria</taxon>
        <taxon>Pseudomonadati</taxon>
        <taxon>Fibrobacterota</taxon>
        <taxon>Fibrobacteria</taxon>
        <taxon>Fibrobacterales</taxon>
        <taxon>Fibrobacteraceae</taxon>
        <taxon>Fibrobacter</taxon>
    </lineage>
</organism>
<dbReference type="Proteomes" id="UP000190449">
    <property type="component" value="Unassembled WGS sequence"/>
</dbReference>
<dbReference type="RefSeq" id="WP_158222109.1">
    <property type="nucleotide sequence ID" value="NZ_FUWU01000015.1"/>
</dbReference>
<name>A0A1T4M5Z4_9BACT</name>
<evidence type="ECO:0000313" key="4">
    <source>
        <dbReference type="Proteomes" id="UP000190449"/>
    </source>
</evidence>
<dbReference type="Pfam" id="PF09603">
    <property type="entry name" value="Fib_succ_major"/>
    <property type="match status" value="1"/>
</dbReference>
<sequence length="340" mass="37227">MNRHKFKKSILGLMIMLFLAACSDSGSSVNGNTIPEADSNTTLVSQVPVGDVYSDLTVRDANGSVVGVFDPNTGYITLSDGRVVTMDGNSIFESSSSSSAIVSSSSEKVSSSSVTEIQEKPNWKYLNPYISYGMFQDSRDGQVYKTVKIGDQIWMAENLNYAYLQPTSTEVSSSFCYSNKPDSCAKYGRLYLWSAAMDSAGVFGDGGKGCGYYGKTCSAKESIRGVCPEGWHLPSNAEWWTLIETIGDTSVAGKKLKSANGWYKGDNGTDEYGFSVLPSGFLYDYGAFAKVGEFPHFWTSTEGSSSRTYAWQLYHDIGRAKPYTDIKNYGFSIRCVKDFD</sequence>
<protein>
    <submittedName>
        <fullName evidence="3">Major paralogous domain-containing protein</fullName>
    </submittedName>
</protein>
<dbReference type="STRING" id="28122.SAMN02745108_01144"/>
<proteinExistence type="predicted"/>
<accession>A0A1T4M5Z4</accession>